<organism evidence="2 3">
    <name type="scientific">Rasamsonia emersonii (strain ATCC 16479 / CBS 393.64 / IMI 116815)</name>
    <dbReference type="NCBI Taxonomy" id="1408163"/>
    <lineage>
        <taxon>Eukaryota</taxon>
        <taxon>Fungi</taxon>
        <taxon>Dikarya</taxon>
        <taxon>Ascomycota</taxon>
        <taxon>Pezizomycotina</taxon>
        <taxon>Eurotiomycetes</taxon>
        <taxon>Eurotiomycetidae</taxon>
        <taxon>Eurotiales</taxon>
        <taxon>Trichocomaceae</taxon>
        <taxon>Rasamsonia</taxon>
    </lineage>
</organism>
<proteinExistence type="predicted"/>
<protein>
    <submittedName>
        <fullName evidence="2">Uncharacterized protein</fullName>
    </submittedName>
</protein>
<gene>
    <name evidence="2" type="ORF">T310_8441</name>
</gene>
<evidence type="ECO:0000256" key="1">
    <source>
        <dbReference type="SAM" id="MobiDB-lite"/>
    </source>
</evidence>
<comment type="caution">
    <text evidence="2">The sequence shown here is derived from an EMBL/GenBank/DDBJ whole genome shotgun (WGS) entry which is preliminary data.</text>
</comment>
<dbReference type="RefSeq" id="XP_013324231.1">
    <property type="nucleotide sequence ID" value="XM_013468777.1"/>
</dbReference>
<evidence type="ECO:0000313" key="2">
    <source>
        <dbReference type="EMBL" id="KKA17619.1"/>
    </source>
</evidence>
<keyword evidence="3" id="KW-1185">Reference proteome</keyword>
<dbReference type="EMBL" id="LASV01000599">
    <property type="protein sequence ID" value="KKA17619.1"/>
    <property type="molecule type" value="Genomic_DNA"/>
</dbReference>
<dbReference type="Proteomes" id="UP000053958">
    <property type="component" value="Unassembled WGS sequence"/>
</dbReference>
<dbReference type="AlphaFoldDB" id="A0A0F4YHH5"/>
<feature type="region of interest" description="Disordered" evidence="1">
    <location>
        <begin position="83"/>
        <end position="107"/>
    </location>
</feature>
<reference evidence="2 3" key="1">
    <citation type="submission" date="2015-04" db="EMBL/GenBank/DDBJ databases">
        <authorList>
            <person name="Heijne W.H."/>
            <person name="Fedorova N.D."/>
            <person name="Nierman W.C."/>
            <person name="Vollebregt A.W."/>
            <person name="Zhao Z."/>
            <person name="Wu L."/>
            <person name="Kumar M."/>
            <person name="Stam H."/>
            <person name="van den Berg M.A."/>
            <person name="Pel H.J."/>
        </authorList>
    </citation>
    <scope>NUCLEOTIDE SEQUENCE [LARGE SCALE GENOMIC DNA]</scope>
    <source>
        <strain evidence="2 3">CBS 393.64</strain>
    </source>
</reference>
<dbReference type="GeneID" id="25320701"/>
<sequence length="107" mass="12041">MSISQTVQAVWISASSNDEVFGTASWADCDEYRNAWSSMLGWHDTKLEMQLWAPVVAIPLQFFARPAPESQRVYLVSRPSVLAGRRQHRARYSRRDAGTDNAASPKV</sequence>
<name>A0A0F4YHH5_RASE3</name>
<accession>A0A0F4YHH5</accession>
<evidence type="ECO:0000313" key="3">
    <source>
        <dbReference type="Proteomes" id="UP000053958"/>
    </source>
</evidence>